<keyword evidence="8" id="KW-1185">Reference proteome</keyword>
<evidence type="ECO:0000313" key="7">
    <source>
        <dbReference type="EMBL" id="KAG8188236.1"/>
    </source>
</evidence>
<feature type="region of interest" description="Disordered" evidence="5">
    <location>
        <begin position="1"/>
        <end position="42"/>
    </location>
</feature>
<dbReference type="InterPro" id="IPR013272">
    <property type="entry name" value="Vps72/YL1_C"/>
</dbReference>
<dbReference type="PANTHER" id="PTHR31200:SF1">
    <property type="entry name" value="INO80 COMPLEX SUBUNIT C"/>
    <property type="match status" value="1"/>
</dbReference>
<organism evidence="7 8">
    <name type="scientific">Oedothorax gibbosus</name>
    <dbReference type="NCBI Taxonomy" id="931172"/>
    <lineage>
        <taxon>Eukaryota</taxon>
        <taxon>Metazoa</taxon>
        <taxon>Ecdysozoa</taxon>
        <taxon>Arthropoda</taxon>
        <taxon>Chelicerata</taxon>
        <taxon>Arachnida</taxon>
        <taxon>Araneae</taxon>
        <taxon>Araneomorphae</taxon>
        <taxon>Entelegynae</taxon>
        <taxon>Araneoidea</taxon>
        <taxon>Linyphiidae</taxon>
        <taxon>Erigoninae</taxon>
        <taxon>Oedothorax</taxon>
    </lineage>
</organism>
<evidence type="ECO:0000256" key="2">
    <source>
        <dbReference type="ARBA" id="ARBA00023015"/>
    </source>
</evidence>
<dbReference type="Proteomes" id="UP000827092">
    <property type="component" value="Unassembled WGS sequence"/>
</dbReference>
<keyword evidence="2" id="KW-0805">Transcription regulation</keyword>
<evidence type="ECO:0000313" key="8">
    <source>
        <dbReference type="Proteomes" id="UP000827092"/>
    </source>
</evidence>
<dbReference type="EMBL" id="JAFNEN010000245">
    <property type="protein sequence ID" value="KAG8188236.1"/>
    <property type="molecule type" value="Genomic_DNA"/>
</dbReference>
<evidence type="ECO:0000256" key="1">
    <source>
        <dbReference type="ARBA" id="ARBA00004123"/>
    </source>
</evidence>
<dbReference type="PANTHER" id="PTHR31200">
    <property type="entry name" value="INO80 COMPLEX SUBUNIT C"/>
    <property type="match status" value="1"/>
</dbReference>
<evidence type="ECO:0000256" key="5">
    <source>
        <dbReference type="SAM" id="MobiDB-lite"/>
    </source>
</evidence>
<evidence type="ECO:0000256" key="3">
    <source>
        <dbReference type="ARBA" id="ARBA00023163"/>
    </source>
</evidence>
<keyword evidence="4" id="KW-0539">Nucleus</keyword>
<dbReference type="AlphaFoldDB" id="A0AAV6UY10"/>
<evidence type="ECO:0000259" key="6">
    <source>
        <dbReference type="SMART" id="SM00993"/>
    </source>
</evidence>
<comment type="caution">
    <text evidence="7">The sequence shown here is derived from an EMBL/GenBank/DDBJ whole genome shotgun (WGS) entry which is preliminary data.</text>
</comment>
<keyword evidence="3" id="KW-0804">Transcription</keyword>
<evidence type="ECO:0000256" key="4">
    <source>
        <dbReference type="ARBA" id="ARBA00023242"/>
    </source>
</evidence>
<proteinExistence type="predicted"/>
<reference evidence="7 8" key="1">
    <citation type="journal article" date="2022" name="Nat. Ecol. Evol.">
        <title>A masculinizing supergene underlies an exaggerated male reproductive morph in a spider.</title>
        <authorList>
            <person name="Hendrickx F."/>
            <person name="De Corte Z."/>
            <person name="Sonet G."/>
            <person name="Van Belleghem S.M."/>
            <person name="Kostlbacher S."/>
            <person name="Vangestel C."/>
        </authorList>
    </citation>
    <scope>NUCLEOTIDE SEQUENCE [LARGE SCALE GENOMIC DNA]</scope>
    <source>
        <strain evidence="7">W744_W776</strain>
    </source>
</reference>
<sequence>MGKKKRNSETAPESDTPNNPSTKEGTSVPVDLETPSEKTPIFKSHKFVQGKSTNKKSRAWKSLRQITTAEKLITSDVTYSTIDAPVSVKPPKKYSDLSGLEAKYTDPQTKMRFANADEFKLIRTLQPESVNAFLSLRKAGIL</sequence>
<comment type="subcellular location">
    <subcellularLocation>
        <location evidence="1">Nucleus</location>
    </subcellularLocation>
</comment>
<dbReference type="InterPro" id="IPR029525">
    <property type="entry name" value="INO80C/Ies6"/>
</dbReference>
<feature type="domain" description="Vps72/YL1 C-terminal" evidence="6">
    <location>
        <begin position="93"/>
        <end position="122"/>
    </location>
</feature>
<dbReference type="GO" id="GO:0031011">
    <property type="term" value="C:Ino80 complex"/>
    <property type="evidence" value="ECO:0007669"/>
    <property type="project" value="InterPro"/>
</dbReference>
<name>A0AAV6UY10_9ARAC</name>
<protein>
    <recommendedName>
        <fullName evidence="6">Vps72/YL1 C-terminal domain-containing protein</fullName>
    </recommendedName>
</protein>
<accession>A0AAV6UY10</accession>
<dbReference type="Pfam" id="PF08265">
    <property type="entry name" value="YL1_C"/>
    <property type="match status" value="1"/>
</dbReference>
<gene>
    <name evidence="7" type="ORF">JTE90_018826</name>
</gene>
<dbReference type="GO" id="GO:0006338">
    <property type="term" value="P:chromatin remodeling"/>
    <property type="evidence" value="ECO:0007669"/>
    <property type="project" value="InterPro"/>
</dbReference>
<feature type="compositionally biased region" description="Polar residues" evidence="5">
    <location>
        <begin position="9"/>
        <end position="25"/>
    </location>
</feature>
<dbReference type="SMART" id="SM00993">
    <property type="entry name" value="YL1_C"/>
    <property type="match status" value="1"/>
</dbReference>